<evidence type="ECO:0000256" key="1">
    <source>
        <dbReference type="SAM" id="MobiDB-lite"/>
    </source>
</evidence>
<feature type="region of interest" description="Disordered" evidence="1">
    <location>
        <begin position="1"/>
        <end position="62"/>
    </location>
</feature>
<evidence type="ECO:0000313" key="2">
    <source>
        <dbReference type="EMBL" id="MFC1407209.1"/>
    </source>
</evidence>
<organism evidence="2 3">
    <name type="scientific">Streptacidiphilus cavernicola</name>
    <dbReference type="NCBI Taxonomy" id="3342716"/>
    <lineage>
        <taxon>Bacteria</taxon>
        <taxon>Bacillati</taxon>
        <taxon>Actinomycetota</taxon>
        <taxon>Actinomycetes</taxon>
        <taxon>Kitasatosporales</taxon>
        <taxon>Streptomycetaceae</taxon>
        <taxon>Streptacidiphilus</taxon>
    </lineage>
</organism>
<gene>
    <name evidence="2" type="ORF">ACEZDJ_38595</name>
</gene>
<dbReference type="RefSeq" id="WP_030257629.1">
    <property type="nucleotide sequence ID" value="NZ_JBHEZZ010000040.1"/>
</dbReference>
<proteinExistence type="predicted"/>
<feature type="compositionally biased region" description="Acidic residues" evidence="1">
    <location>
        <begin position="32"/>
        <end position="46"/>
    </location>
</feature>
<protein>
    <submittedName>
        <fullName evidence="2">Uncharacterized protein</fullName>
    </submittedName>
</protein>
<sequence length="62" mass="6826">MTEPVNPEPVDPDLDGTDLGDDDPEAAGNGSLEEEDLDLEAPEADVAEQQRVVRIDEDEYRE</sequence>
<dbReference type="EMBL" id="JBHEZZ010000040">
    <property type="protein sequence ID" value="MFC1407209.1"/>
    <property type="molecule type" value="Genomic_DNA"/>
</dbReference>
<comment type="caution">
    <text evidence="2">The sequence shown here is derived from an EMBL/GenBank/DDBJ whole genome shotgun (WGS) entry which is preliminary data.</text>
</comment>
<name>A0ABV6V0F8_9ACTN</name>
<evidence type="ECO:0000313" key="3">
    <source>
        <dbReference type="Proteomes" id="UP001592528"/>
    </source>
</evidence>
<feature type="compositionally biased region" description="Basic and acidic residues" evidence="1">
    <location>
        <begin position="51"/>
        <end position="62"/>
    </location>
</feature>
<accession>A0ABV6V0F8</accession>
<feature type="compositionally biased region" description="Acidic residues" evidence="1">
    <location>
        <begin position="10"/>
        <end position="25"/>
    </location>
</feature>
<keyword evidence="3" id="KW-1185">Reference proteome</keyword>
<dbReference type="Proteomes" id="UP001592528">
    <property type="component" value="Unassembled WGS sequence"/>
</dbReference>
<reference evidence="2 3" key="1">
    <citation type="submission" date="2024-09" db="EMBL/GenBank/DDBJ databases">
        <authorList>
            <person name="Lee S.D."/>
        </authorList>
    </citation>
    <scope>NUCLEOTIDE SEQUENCE [LARGE SCALE GENOMIC DNA]</scope>
    <source>
        <strain evidence="2 3">N1-5</strain>
    </source>
</reference>